<dbReference type="GO" id="GO:0005819">
    <property type="term" value="C:spindle"/>
    <property type="evidence" value="ECO:0007669"/>
    <property type="project" value="UniProtKB-SubCell"/>
</dbReference>
<accession>E2C3T7</accession>
<dbReference type="OMA" id="FLCESQD"/>
<dbReference type="STRING" id="610380.E2C3T7"/>
<evidence type="ECO:0000256" key="2">
    <source>
        <dbReference type="ARBA" id="ARBA00022490"/>
    </source>
</evidence>
<comment type="subcellular location">
    <subcellularLocation>
        <location evidence="1">Cytoplasm</location>
        <location evidence="1">Cytoskeleton</location>
        <location evidence="1">Spindle</location>
    </subcellularLocation>
</comment>
<feature type="domain" description="SHC SH2" evidence="5">
    <location>
        <begin position="12"/>
        <end position="244"/>
    </location>
</feature>
<dbReference type="Proteomes" id="UP000008237">
    <property type="component" value="Unassembled WGS sequence"/>
</dbReference>
<dbReference type="InParanoid" id="E2C3T7"/>
<dbReference type="OrthoDB" id="5978115at2759"/>
<gene>
    <name evidence="6" type="ORF">EAI_14453</name>
</gene>
<keyword evidence="3" id="KW-0206">Cytoskeleton</keyword>
<dbReference type="Pfam" id="PF23762">
    <property type="entry name" value="SHCBP_N"/>
    <property type="match status" value="1"/>
</dbReference>
<dbReference type="PANTHER" id="PTHR14695:SF4">
    <property type="entry name" value="PROTEIN NESSUN DORMA"/>
    <property type="match status" value="1"/>
</dbReference>
<sequence>MITYCFDKSLHERLTEYTDILTSPEKILPASQVMLEWVCDTEIVIEPVGWQALWNVPLSVCAENQVHYPLVVLVEVLQVDCSILSALVKVTWDELDRYLTFPTECKAKLIELYPTIKQTNTTLDIVGTAHCIDKLRFFYTYLWMPWDNEEDDNVDWVSQHLERRIKFAYDMRQGSIDKQTCDLIRSLVREGRQIWDKISNLEGQLTDDEDKTQTADTTFELMHLHFRLQQIKSEMDVLENPTMREMVLKHQSSIDKDTTNKNEITCYFVWLNGTLKGLQETCDKVQELLPNDLSIKIYGCLDEALHTCKTGDMIILGEGKHKIDGAGGLETGGTIRGIYDARHTILHPKDLNSASTLLDFSDSSTEVLLNNICINLGELPIGIIVRSGVVRIKHCIISNLSSKEKTVQTGIVVMPDGRLIMEDTLLEFLGTAVLICAHGEVVMNNCQIRSCYVGVQLSDHSSLTANKCVFDGCREYTIQMDTEKHVSDETKYLHYNELPNNISEITLNECHCVQSDFEDIVLKPKRIVSLAEWLDVDPKM</sequence>
<protein>
    <submittedName>
        <fullName evidence="6">SHC SH2 domain-binding protein 1-like protein B</fullName>
    </submittedName>
</protein>
<dbReference type="InterPro" id="IPR057508">
    <property type="entry name" value="SHCBP-like_N"/>
</dbReference>
<evidence type="ECO:0000259" key="5">
    <source>
        <dbReference type="Pfam" id="PF23762"/>
    </source>
</evidence>
<name>E2C3T7_HARSA</name>
<dbReference type="GO" id="GO:0007283">
    <property type="term" value="P:spermatogenesis"/>
    <property type="evidence" value="ECO:0007669"/>
    <property type="project" value="TreeGrafter"/>
</dbReference>
<dbReference type="EMBL" id="GL452364">
    <property type="protein sequence ID" value="EFN77323.1"/>
    <property type="molecule type" value="Genomic_DNA"/>
</dbReference>
<dbReference type="SUPFAM" id="SSF51126">
    <property type="entry name" value="Pectin lyase-like"/>
    <property type="match status" value="1"/>
</dbReference>
<dbReference type="InterPro" id="IPR045140">
    <property type="entry name" value="SHCBP1-like"/>
</dbReference>
<evidence type="ECO:0000259" key="4">
    <source>
        <dbReference type="Pfam" id="PF13229"/>
    </source>
</evidence>
<keyword evidence="2" id="KW-0963">Cytoplasm</keyword>
<feature type="domain" description="Right handed beta helix" evidence="4">
    <location>
        <begin position="361"/>
        <end position="482"/>
    </location>
</feature>
<evidence type="ECO:0000256" key="3">
    <source>
        <dbReference type="ARBA" id="ARBA00023212"/>
    </source>
</evidence>
<dbReference type="FunCoup" id="E2C3T7">
    <property type="interactions" value="155"/>
</dbReference>
<evidence type="ECO:0000313" key="7">
    <source>
        <dbReference type="Proteomes" id="UP000008237"/>
    </source>
</evidence>
<proteinExistence type="predicted"/>
<evidence type="ECO:0000313" key="6">
    <source>
        <dbReference type="EMBL" id="EFN77323.1"/>
    </source>
</evidence>
<dbReference type="InterPro" id="IPR011050">
    <property type="entry name" value="Pectin_lyase_fold/virulence"/>
</dbReference>
<reference evidence="6 7" key="1">
    <citation type="journal article" date="2010" name="Science">
        <title>Genomic comparison of the ants Camponotus floridanus and Harpegnathos saltator.</title>
        <authorList>
            <person name="Bonasio R."/>
            <person name="Zhang G."/>
            <person name="Ye C."/>
            <person name="Mutti N.S."/>
            <person name="Fang X."/>
            <person name="Qin N."/>
            <person name="Donahue G."/>
            <person name="Yang P."/>
            <person name="Li Q."/>
            <person name="Li C."/>
            <person name="Zhang P."/>
            <person name="Huang Z."/>
            <person name="Berger S.L."/>
            <person name="Reinberg D."/>
            <person name="Wang J."/>
            <person name="Liebig J."/>
        </authorList>
    </citation>
    <scope>NUCLEOTIDE SEQUENCE [LARGE SCALE GENOMIC DNA]</scope>
    <source>
        <strain evidence="6 7">R22 G/1</strain>
    </source>
</reference>
<evidence type="ECO:0000256" key="1">
    <source>
        <dbReference type="ARBA" id="ARBA00004186"/>
    </source>
</evidence>
<dbReference type="PANTHER" id="PTHR14695">
    <property type="entry name" value="SHC SH2-DOMAIN BINDING PROTEIN 1-RELATED"/>
    <property type="match status" value="1"/>
</dbReference>
<organism evidence="7">
    <name type="scientific">Harpegnathos saltator</name>
    <name type="common">Jerdon's jumping ant</name>
    <dbReference type="NCBI Taxonomy" id="610380"/>
    <lineage>
        <taxon>Eukaryota</taxon>
        <taxon>Metazoa</taxon>
        <taxon>Ecdysozoa</taxon>
        <taxon>Arthropoda</taxon>
        <taxon>Hexapoda</taxon>
        <taxon>Insecta</taxon>
        <taxon>Pterygota</taxon>
        <taxon>Neoptera</taxon>
        <taxon>Endopterygota</taxon>
        <taxon>Hymenoptera</taxon>
        <taxon>Apocrita</taxon>
        <taxon>Aculeata</taxon>
        <taxon>Formicoidea</taxon>
        <taxon>Formicidae</taxon>
        <taxon>Ponerinae</taxon>
        <taxon>Ponerini</taxon>
        <taxon>Harpegnathos</taxon>
    </lineage>
</organism>
<dbReference type="GO" id="GO:0007112">
    <property type="term" value="P:male meiosis cytokinesis"/>
    <property type="evidence" value="ECO:0007669"/>
    <property type="project" value="TreeGrafter"/>
</dbReference>
<dbReference type="AlphaFoldDB" id="E2C3T7"/>
<dbReference type="Pfam" id="PF13229">
    <property type="entry name" value="Beta_helix"/>
    <property type="match status" value="1"/>
</dbReference>
<keyword evidence="7" id="KW-1185">Reference proteome</keyword>
<dbReference type="KEGG" id="hst:105189660"/>
<dbReference type="PhylomeDB" id="E2C3T7"/>
<dbReference type="InterPro" id="IPR039448">
    <property type="entry name" value="Beta_helix"/>
</dbReference>